<dbReference type="Proteomes" id="UP001156641">
    <property type="component" value="Unassembled WGS sequence"/>
</dbReference>
<reference evidence="3" key="1">
    <citation type="journal article" date="2019" name="Int. J. Syst. Evol. Microbiol.">
        <title>The Global Catalogue of Microorganisms (GCM) 10K type strain sequencing project: providing services to taxonomists for standard genome sequencing and annotation.</title>
        <authorList>
            <consortium name="The Broad Institute Genomics Platform"/>
            <consortium name="The Broad Institute Genome Sequencing Center for Infectious Disease"/>
            <person name="Wu L."/>
            <person name="Ma J."/>
        </authorList>
    </citation>
    <scope>NUCLEOTIDE SEQUENCE [LARGE SCALE GENOMIC DNA]</scope>
    <source>
        <strain evidence="3">NBRC 112502</strain>
    </source>
</reference>
<dbReference type="InterPro" id="IPR010621">
    <property type="entry name" value="DUF1214"/>
</dbReference>
<organism evidence="2 3">
    <name type="scientific">Acidocella aquatica</name>
    <dbReference type="NCBI Taxonomy" id="1922313"/>
    <lineage>
        <taxon>Bacteria</taxon>
        <taxon>Pseudomonadati</taxon>
        <taxon>Pseudomonadota</taxon>
        <taxon>Alphaproteobacteria</taxon>
        <taxon>Acetobacterales</taxon>
        <taxon>Acidocellaceae</taxon>
        <taxon>Acidocella</taxon>
    </lineage>
</organism>
<protein>
    <recommendedName>
        <fullName evidence="1">DUF1214 domain-containing protein</fullName>
    </recommendedName>
</protein>
<feature type="domain" description="DUF1214" evidence="1">
    <location>
        <begin position="275"/>
        <end position="340"/>
    </location>
</feature>
<comment type="caution">
    <text evidence="2">The sequence shown here is derived from an EMBL/GenBank/DDBJ whole genome shotgun (WGS) entry which is preliminary data.</text>
</comment>
<accession>A0ABQ6A9P2</accession>
<evidence type="ECO:0000313" key="3">
    <source>
        <dbReference type="Proteomes" id="UP001156641"/>
    </source>
</evidence>
<dbReference type="EMBL" id="BSOS01000077">
    <property type="protein sequence ID" value="GLR68100.1"/>
    <property type="molecule type" value="Genomic_DNA"/>
</dbReference>
<evidence type="ECO:0000313" key="2">
    <source>
        <dbReference type="EMBL" id="GLR68100.1"/>
    </source>
</evidence>
<proteinExistence type="predicted"/>
<dbReference type="Pfam" id="PF06742">
    <property type="entry name" value="DUF1214"/>
    <property type="match status" value="1"/>
</dbReference>
<evidence type="ECO:0000259" key="1">
    <source>
        <dbReference type="Pfam" id="PF06742"/>
    </source>
</evidence>
<keyword evidence="3" id="KW-1185">Reference proteome</keyword>
<dbReference type="RefSeq" id="WP_284258942.1">
    <property type="nucleotide sequence ID" value="NZ_BSOS01000077.1"/>
</dbReference>
<gene>
    <name evidence="2" type="ORF">GCM10010909_27810</name>
</gene>
<sequence length="401" mass="45689">MNHTLAPAADAGSWDQFVDQLKPLGSRLLNRLPKNLRDDPHVVQEAWRLLLAGLVRATNDAVIGDRRYPIFVPELHIAQNIFQPNADTIYKTAMIDGSGTYRIKGDRGTVRMFMLAQLGPDTLRTGKPSPALLQYDFDALTRDENENFDVVLSQKCPAGHTGDWWELHPSTEKFMVRIVSCRWGEEREPRFGIDRLDVPPNKGRLPAADLAERLAEIPMIAGNAACFFPDHVDELRQQGHINSLKVVDFGNMTGLNRQAYYEGAYELRDDEALLVEVKIPQDVAYWSLILTNEIYETIDWYNNQSSLNDAQARLDDDGYFRAVISSRDPGIHNWLDTSGNPRGAIQGRWFGTDERPTPTIRRVSLARIRTELPEQTPMISKEERETALRARRIHAQMRTIW</sequence>
<name>A0ABQ6A9P2_9PROT</name>